<dbReference type="EMBL" id="CP091512">
    <property type="protein sequence ID" value="UOO92724.1"/>
    <property type="molecule type" value="Genomic_DNA"/>
</dbReference>
<reference evidence="2" key="1">
    <citation type="submission" date="2021-12" db="EMBL/GenBank/DDBJ databases">
        <authorList>
            <person name="Veyrier F.J."/>
        </authorList>
    </citation>
    <scope>NUCLEOTIDE SEQUENCE</scope>
    <source>
        <strain evidence="2">SAG 1488-6</strain>
    </source>
</reference>
<dbReference type="RefSeq" id="WP_019957050.1">
    <property type="nucleotide sequence ID" value="NZ_CP091512.1"/>
</dbReference>
<feature type="transmembrane region" description="Helical" evidence="1">
    <location>
        <begin position="65"/>
        <end position="81"/>
    </location>
</feature>
<accession>A0ABY4EAD8</accession>
<keyword evidence="1" id="KW-0812">Transmembrane</keyword>
<gene>
    <name evidence="2" type="ORF">LVJ81_01360</name>
</gene>
<evidence type="ECO:0000256" key="1">
    <source>
        <dbReference type="SAM" id="Phobius"/>
    </source>
</evidence>
<keyword evidence="1" id="KW-0472">Membrane</keyword>
<keyword evidence="1" id="KW-1133">Transmembrane helix</keyword>
<evidence type="ECO:0000313" key="2">
    <source>
        <dbReference type="EMBL" id="UOO92724.1"/>
    </source>
</evidence>
<sequence>MTPDEEKELLELEAQIIRLRMLNNQYARHLRKKTSHSLLGNVSVVRQLGEVNPETWRAFITPNTVHNKILMLVITALLAFFKKKRS</sequence>
<evidence type="ECO:0000313" key="3">
    <source>
        <dbReference type="Proteomes" id="UP000832034"/>
    </source>
</evidence>
<name>A0ABY4EAD8_VITST</name>
<dbReference type="Proteomes" id="UP000832034">
    <property type="component" value="Chromosome"/>
</dbReference>
<organism evidence="2 3">
    <name type="scientific">Vitreoscilla stercoraria</name>
    <dbReference type="NCBI Taxonomy" id="61"/>
    <lineage>
        <taxon>Bacteria</taxon>
        <taxon>Pseudomonadati</taxon>
        <taxon>Pseudomonadota</taxon>
        <taxon>Betaproteobacteria</taxon>
        <taxon>Neisseriales</taxon>
        <taxon>Neisseriaceae</taxon>
        <taxon>Vitreoscilla</taxon>
    </lineage>
</organism>
<keyword evidence="3" id="KW-1185">Reference proteome</keyword>
<reference evidence="2" key="2">
    <citation type="journal article" date="2022" name="Res Sq">
        <title>Evolution of multicellular longitudinally dividing oral cavity symbionts (Neisseriaceae).</title>
        <authorList>
            <person name="Nyongesa S."/>
            <person name="Weber P."/>
            <person name="Bernet E."/>
            <person name="Pullido F."/>
            <person name="Nieckarz M."/>
            <person name="Delaby M."/>
            <person name="Nieves C."/>
            <person name="Viehboeck T."/>
            <person name="Krause N."/>
            <person name="Rivera-Millot A."/>
            <person name="Nakamura A."/>
            <person name="Vischer N."/>
            <person name="VanNieuwenhze M."/>
            <person name="Brun Y."/>
            <person name="Cava F."/>
            <person name="Bulgheresi S."/>
            <person name="Veyrier F."/>
        </authorList>
    </citation>
    <scope>NUCLEOTIDE SEQUENCE</scope>
    <source>
        <strain evidence="2">SAG 1488-6</strain>
    </source>
</reference>
<proteinExistence type="predicted"/>
<protein>
    <submittedName>
        <fullName evidence="2">Uncharacterized protein</fullName>
    </submittedName>
</protein>